<proteinExistence type="predicted"/>
<dbReference type="EMBL" id="JBBNAG010000009">
    <property type="protein sequence ID" value="KAK9105757.1"/>
    <property type="molecule type" value="Genomic_DNA"/>
</dbReference>
<comment type="caution">
    <text evidence="1">The sequence shown here is derived from an EMBL/GenBank/DDBJ whole genome shotgun (WGS) entry which is preliminary data.</text>
</comment>
<evidence type="ECO:0000313" key="2">
    <source>
        <dbReference type="Proteomes" id="UP001419268"/>
    </source>
</evidence>
<reference evidence="1 2" key="1">
    <citation type="submission" date="2024-01" db="EMBL/GenBank/DDBJ databases">
        <title>Genome assemblies of Stephania.</title>
        <authorList>
            <person name="Yang L."/>
        </authorList>
    </citation>
    <scope>NUCLEOTIDE SEQUENCE [LARGE SCALE GENOMIC DNA]</scope>
    <source>
        <strain evidence="1">JXDWG</strain>
        <tissue evidence="1">Leaf</tissue>
    </source>
</reference>
<name>A0AAP0F8E1_9MAGN</name>
<sequence length="303" mass="32923">MAEMHLKYDRRIGRRSLNYSIVRQMRSATLVEGGTGRGSHKWWEAVAVCVTGGCRSGRRRDLREAATSGGGDGGRRPLVVGGDGGRGDWWATGIWEASTGVAGGTRRLVVGAGDKWETLGHCGSSIGIQVPQVAGILAHCSLLWNSLGLRLRTKAISRKWVEPKIDQCGSTRDMIDAAPIQKKRSYWLLLTGLGILVFDRVQIHSRARARRRYLAIYSEDIGTTLLYSLLQLPNCLAPLLPHGSITASTAWSIATCSNIFGRALVMPPAMTKVVTQPLGTALTRSPHSSRDVVHAFLRDGQTA</sequence>
<organism evidence="1 2">
    <name type="scientific">Stephania cephalantha</name>
    <dbReference type="NCBI Taxonomy" id="152367"/>
    <lineage>
        <taxon>Eukaryota</taxon>
        <taxon>Viridiplantae</taxon>
        <taxon>Streptophyta</taxon>
        <taxon>Embryophyta</taxon>
        <taxon>Tracheophyta</taxon>
        <taxon>Spermatophyta</taxon>
        <taxon>Magnoliopsida</taxon>
        <taxon>Ranunculales</taxon>
        <taxon>Menispermaceae</taxon>
        <taxon>Menispermoideae</taxon>
        <taxon>Cissampelideae</taxon>
        <taxon>Stephania</taxon>
    </lineage>
</organism>
<gene>
    <name evidence="1" type="ORF">Scep_022601</name>
</gene>
<accession>A0AAP0F8E1</accession>
<dbReference type="AlphaFoldDB" id="A0AAP0F8E1"/>
<protein>
    <submittedName>
        <fullName evidence="1">Uncharacterized protein</fullName>
    </submittedName>
</protein>
<keyword evidence="2" id="KW-1185">Reference proteome</keyword>
<evidence type="ECO:0000313" key="1">
    <source>
        <dbReference type="EMBL" id="KAK9105757.1"/>
    </source>
</evidence>
<dbReference type="Proteomes" id="UP001419268">
    <property type="component" value="Unassembled WGS sequence"/>
</dbReference>